<reference evidence="2 3" key="1">
    <citation type="submission" date="2020-08" db="EMBL/GenBank/DDBJ databases">
        <title>A Genomic Blueprint of the Chicken Gut Microbiome.</title>
        <authorList>
            <person name="Gilroy R."/>
            <person name="Ravi A."/>
            <person name="Getino M."/>
            <person name="Pursley I."/>
            <person name="Horton D.L."/>
            <person name="Alikhan N.-F."/>
            <person name="Baker D."/>
            <person name="Gharbi K."/>
            <person name="Hall N."/>
            <person name="Watson M."/>
            <person name="Adriaenssens E.M."/>
            <person name="Foster-Nyarko E."/>
            <person name="Jarju S."/>
            <person name="Secka A."/>
            <person name="Antonio M."/>
            <person name="Oren A."/>
            <person name="Chaudhuri R."/>
            <person name="La Ragione R.M."/>
            <person name="Hildebrand F."/>
            <person name="Pallen M.J."/>
        </authorList>
    </citation>
    <scope>NUCLEOTIDE SEQUENCE [LARGE SCALE GENOMIC DNA]</scope>
    <source>
        <strain evidence="2 3">Sa1YVA5</strain>
    </source>
</reference>
<gene>
    <name evidence="2" type="ORF">H9627_10820</name>
</gene>
<evidence type="ECO:0000313" key="2">
    <source>
        <dbReference type="EMBL" id="MBD8030805.1"/>
    </source>
</evidence>
<accession>A0A8I0HKH3</accession>
<feature type="region of interest" description="Disordered" evidence="1">
    <location>
        <begin position="1"/>
        <end position="20"/>
    </location>
</feature>
<dbReference type="EMBL" id="JACSPR010000008">
    <property type="protein sequence ID" value="MBD8030805.1"/>
    <property type="molecule type" value="Genomic_DNA"/>
</dbReference>
<protein>
    <submittedName>
        <fullName evidence="2">Uncharacterized protein</fullName>
    </submittedName>
</protein>
<name>A0A8I0HKH3_9CORY</name>
<evidence type="ECO:0000313" key="3">
    <source>
        <dbReference type="Proteomes" id="UP000650224"/>
    </source>
</evidence>
<dbReference type="Proteomes" id="UP000650224">
    <property type="component" value="Unassembled WGS sequence"/>
</dbReference>
<sequence length="86" mass="10094">MPNLDFTEVRPATHSTTPEERLTAHLTKDLRRQFPDREDVHFHLLAADMAQNFTRMAAMFNLDDYALTLKRPILTDRQLEKLADRN</sequence>
<evidence type="ECO:0000256" key="1">
    <source>
        <dbReference type="SAM" id="MobiDB-lite"/>
    </source>
</evidence>
<organism evidence="2 3">
    <name type="scientific">Corynebacterium gallinarum</name>
    <dbReference type="NCBI Taxonomy" id="2762214"/>
    <lineage>
        <taxon>Bacteria</taxon>
        <taxon>Bacillati</taxon>
        <taxon>Actinomycetota</taxon>
        <taxon>Actinomycetes</taxon>
        <taxon>Mycobacteriales</taxon>
        <taxon>Corynebacteriaceae</taxon>
        <taxon>Corynebacterium</taxon>
    </lineage>
</organism>
<keyword evidence="3" id="KW-1185">Reference proteome</keyword>
<proteinExistence type="predicted"/>
<dbReference type="AlphaFoldDB" id="A0A8I0HKH3"/>
<comment type="caution">
    <text evidence="2">The sequence shown here is derived from an EMBL/GenBank/DDBJ whole genome shotgun (WGS) entry which is preliminary data.</text>
</comment>
<dbReference type="RefSeq" id="WP_191734056.1">
    <property type="nucleotide sequence ID" value="NZ_JACSPR010000008.1"/>
</dbReference>